<name>A0ABM8YYD0_9PROT</name>
<protein>
    <submittedName>
        <fullName evidence="2">Uncharacterized protein</fullName>
    </submittedName>
</protein>
<feature type="transmembrane region" description="Helical" evidence="1">
    <location>
        <begin position="60"/>
        <end position="78"/>
    </location>
</feature>
<organism evidence="2 3">
    <name type="scientific">Candidatus Nitrotoga arctica</name>
    <dbReference type="NCBI Taxonomy" id="453162"/>
    <lineage>
        <taxon>Bacteria</taxon>
        <taxon>Pseudomonadati</taxon>
        <taxon>Pseudomonadota</taxon>
        <taxon>Betaproteobacteria</taxon>
        <taxon>Nitrosomonadales</taxon>
        <taxon>Gallionellaceae</taxon>
        <taxon>Candidatus Nitrotoga</taxon>
    </lineage>
</organism>
<keyword evidence="3" id="KW-1185">Reference proteome</keyword>
<accession>A0ABM8YYD0</accession>
<dbReference type="RefSeq" id="WP_239796336.1">
    <property type="nucleotide sequence ID" value="NZ_OU912926.1"/>
</dbReference>
<keyword evidence="1" id="KW-1133">Transmembrane helix</keyword>
<gene>
    <name evidence="2" type="ORF">NTG6680_1144</name>
</gene>
<reference evidence="2 3" key="1">
    <citation type="submission" date="2021-10" db="EMBL/GenBank/DDBJ databases">
        <authorList>
            <person name="Koch H."/>
        </authorList>
    </citation>
    <scope>NUCLEOTIDE SEQUENCE [LARGE SCALE GENOMIC DNA]</scope>
    <source>
        <strain evidence="2">6680</strain>
    </source>
</reference>
<dbReference type="Proteomes" id="UP000839052">
    <property type="component" value="Chromosome"/>
</dbReference>
<proteinExistence type="predicted"/>
<evidence type="ECO:0000313" key="2">
    <source>
        <dbReference type="EMBL" id="CAG9932397.1"/>
    </source>
</evidence>
<sequence length="117" mass="13348">MTMSLSLEEQKKILLDRMEENRRNCRNNFIQQFSSTETATALSGNSGAFPRSHTFKLLTHHPYLIGIAFIAALAGSRGSLRNLLKKNLAFSKNMLISKVKMLVVPAIIRLFRSYIRY</sequence>
<evidence type="ECO:0000256" key="1">
    <source>
        <dbReference type="SAM" id="Phobius"/>
    </source>
</evidence>
<keyword evidence="1" id="KW-0812">Transmembrane</keyword>
<dbReference type="EMBL" id="OU912926">
    <property type="protein sequence ID" value="CAG9932397.1"/>
    <property type="molecule type" value="Genomic_DNA"/>
</dbReference>
<evidence type="ECO:0000313" key="3">
    <source>
        <dbReference type="Proteomes" id="UP000839052"/>
    </source>
</evidence>
<keyword evidence="1" id="KW-0472">Membrane</keyword>